<dbReference type="SUPFAM" id="SSF103473">
    <property type="entry name" value="MFS general substrate transporter"/>
    <property type="match status" value="1"/>
</dbReference>
<dbReference type="InterPro" id="IPR050382">
    <property type="entry name" value="MFS_Na/Anion_cotransporter"/>
</dbReference>
<comment type="caution">
    <text evidence="5">The sequence shown here is derived from an EMBL/GenBank/DDBJ whole genome shotgun (WGS) entry which is preliminary data.</text>
</comment>
<protein>
    <submittedName>
        <fullName evidence="5">Solute carrier family 17 member 9</fullName>
    </submittedName>
</protein>
<dbReference type="Gene3D" id="1.20.1250.20">
    <property type="entry name" value="MFS general substrate transporter like domains"/>
    <property type="match status" value="1"/>
</dbReference>
<dbReference type="PANTHER" id="PTHR11662:SF279">
    <property type="entry name" value="VOLTAGE-GATED PURINE NUCLEOTIDE UNIPORTER SLC17A9"/>
    <property type="match status" value="1"/>
</dbReference>
<dbReference type="AlphaFoldDB" id="A0A7D9DWN1"/>
<dbReference type="Pfam" id="PF07690">
    <property type="entry name" value="MFS_1"/>
    <property type="match status" value="1"/>
</dbReference>
<name>A0A7D9DWN1_PARCT</name>
<dbReference type="GO" id="GO:0015867">
    <property type="term" value="P:ATP transport"/>
    <property type="evidence" value="ECO:0007669"/>
    <property type="project" value="TreeGrafter"/>
</dbReference>
<evidence type="ECO:0000313" key="6">
    <source>
        <dbReference type="Proteomes" id="UP001152795"/>
    </source>
</evidence>
<dbReference type="EMBL" id="CACRXK020002208">
    <property type="protein sequence ID" value="CAB3993200.1"/>
    <property type="molecule type" value="Genomic_DNA"/>
</dbReference>
<dbReference type="PROSITE" id="PS50850">
    <property type="entry name" value="MFS"/>
    <property type="match status" value="1"/>
</dbReference>
<dbReference type="InterPro" id="IPR020846">
    <property type="entry name" value="MFS_dom"/>
</dbReference>
<evidence type="ECO:0000256" key="4">
    <source>
        <dbReference type="ARBA" id="ARBA00023136"/>
    </source>
</evidence>
<keyword evidence="4" id="KW-0472">Membrane</keyword>
<accession>A0A7D9DWN1</accession>
<dbReference type="OrthoDB" id="2985014at2759"/>
<dbReference type="InterPro" id="IPR011701">
    <property type="entry name" value="MFS"/>
</dbReference>
<evidence type="ECO:0000313" key="5">
    <source>
        <dbReference type="EMBL" id="CAB3993200.1"/>
    </source>
</evidence>
<evidence type="ECO:0000256" key="2">
    <source>
        <dbReference type="ARBA" id="ARBA00022692"/>
    </source>
</evidence>
<comment type="subcellular location">
    <subcellularLocation>
        <location evidence="1">Membrane</location>
        <topology evidence="1">Multi-pass membrane protein</topology>
    </subcellularLocation>
</comment>
<dbReference type="Proteomes" id="UP001152795">
    <property type="component" value="Unassembled WGS sequence"/>
</dbReference>
<evidence type="ECO:0000256" key="1">
    <source>
        <dbReference type="ARBA" id="ARBA00004141"/>
    </source>
</evidence>
<dbReference type="GO" id="GO:0022857">
    <property type="term" value="F:transmembrane transporter activity"/>
    <property type="evidence" value="ECO:0007669"/>
    <property type="project" value="InterPro"/>
</dbReference>
<reference evidence="5" key="1">
    <citation type="submission" date="2020-04" db="EMBL/GenBank/DDBJ databases">
        <authorList>
            <person name="Alioto T."/>
            <person name="Alioto T."/>
            <person name="Gomez Garrido J."/>
        </authorList>
    </citation>
    <scope>NUCLEOTIDE SEQUENCE</scope>
    <source>
        <strain evidence="5">A484AB</strain>
    </source>
</reference>
<proteinExistence type="predicted"/>
<keyword evidence="3" id="KW-1133">Transmembrane helix</keyword>
<dbReference type="GO" id="GO:0016020">
    <property type="term" value="C:membrane"/>
    <property type="evidence" value="ECO:0007669"/>
    <property type="project" value="UniProtKB-SubCell"/>
</dbReference>
<sequence length="297" mass="33193">MARNLEPGKAENVESWSYGERRSWTLALFFGLMLSFMSRTVGPVTMVALSKEFGWDKDVQGSILSAYFWGAGMSHFLGGWMGDIYGGDNVLFWTNASWIMITLSTPFVIRSSHFVSTSTMYLFLRFLMGLFQGAFPGAMASLLGKKLETAHKSSTNGIINSGACIGSVLIGVAGSLLLDNVDWGSAFYCIGIAGITWLIIWKVTLLRNSDLKHSNDVQELPSNSNKVFSVPWLSVLSHCPLCIRNAFIWEAIFVIPSVVKHVYLFELDIQLCDIFLEKFNSASRRNKDSKRFPTTRY</sequence>
<gene>
    <name evidence="5" type="ORF">PACLA_8A082947</name>
</gene>
<dbReference type="InterPro" id="IPR036259">
    <property type="entry name" value="MFS_trans_sf"/>
</dbReference>
<dbReference type="PANTHER" id="PTHR11662">
    <property type="entry name" value="SOLUTE CARRIER FAMILY 17"/>
    <property type="match status" value="1"/>
</dbReference>
<keyword evidence="2" id="KW-0812">Transmembrane</keyword>
<evidence type="ECO:0000256" key="3">
    <source>
        <dbReference type="ARBA" id="ARBA00022989"/>
    </source>
</evidence>
<keyword evidence="6" id="KW-1185">Reference proteome</keyword>
<organism evidence="5 6">
    <name type="scientific">Paramuricea clavata</name>
    <name type="common">Red gorgonian</name>
    <name type="synonym">Violescent sea-whip</name>
    <dbReference type="NCBI Taxonomy" id="317549"/>
    <lineage>
        <taxon>Eukaryota</taxon>
        <taxon>Metazoa</taxon>
        <taxon>Cnidaria</taxon>
        <taxon>Anthozoa</taxon>
        <taxon>Octocorallia</taxon>
        <taxon>Malacalcyonacea</taxon>
        <taxon>Plexauridae</taxon>
        <taxon>Paramuricea</taxon>
    </lineage>
</organism>